<dbReference type="Proteomes" id="UP000776650">
    <property type="component" value="Unassembled WGS sequence"/>
</dbReference>
<feature type="domain" description="tRNA-specific 2-thiouridylase MnmA-like C-terminal" evidence="1">
    <location>
        <begin position="24"/>
        <end position="106"/>
    </location>
</feature>
<comment type="caution">
    <text evidence="2">The sequence shown here is derived from an EMBL/GenBank/DDBJ whole genome shotgun (WGS) entry which is preliminary data.</text>
</comment>
<protein>
    <submittedName>
        <fullName evidence="2">tRNA 2-thiouridine(34) synthase MnmA</fullName>
    </submittedName>
</protein>
<accession>A0A921F2W1</accession>
<dbReference type="RefSeq" id="WP_369693050.1">
    <property type="nucleotide sequence ID" value="NZ_DYXM01000132.1"/>
</dbReference>
<reference evidence="2" key="1">
    <citation type="journal article" date="2021" name="PeerJ">
        <title>Extensive microbial diversity within the chicken gut microbiome revealed by metagenomics and culture.</title>
        <authorList>
            <person name="Gilroy R."/>
            <person name="Ravi A."/>
            <person name="Getino M."/>
            <person name="Pursley I."/>
            <person name="Horton D.L."/>
            <person name="Alikhan N.F."/>
            <person name="Baker D."/>
            <person name="Gharbi K."/>
            <person name="Hall N."/>
            <person name="Watson M."/>
            <person name="Adriaenssens E.M."/>
            <person name="Foster-Nyarko E."/>
            <person name="Jarju S."/>
            <person name="Secka A."/>
            <person name="Antonio M."/>
            <person name="Oren A."/>
            <person name="Chaudhuri R.R."/>
            <person name="La Ragione R."/>
            <person name="Hildebrand F."/>
            <person name="Pallen M.J."/>
        </authorList>
    </citation>
    <scope>NUCLEOTIDE SEQUENCE</scope>
    <source>
        <strain evidence="2">ChiGjej1B1-18357</strain>
    </source>
</reference>
<dbReference type="EMBL" id="DYXM01000132">
    <property type="protein sequence ID" value="HJE90776.1"/>
    <property type="molecule type" value="Genomic_DNA"/>
</dbReference>
<organism evidence="2 3">
    <name type="scientific">Dietzia timorensis</name>
    <dbReference type="NCBI Taxonomy" id="499555"/>
    <lineage>
        <taxon>Bacteria</taxon>
        <taxon>Bacillati</taxon>
        <taxon>Actinomycetota</taxon>
        <taxon>Actinomycetes</taxon>
        <taxon>Mycobacteriales</taxon>
        <taxon>Dietziaceae</taxon>
        <taxon>Dietzia</taxon>
    </lineage>
</organism>
<evidence type="ECO:0000259" key="1">
    <source>
        <dbReference type="Pfam" id="PF20258"/>
    </source>
</evidence>
<dbReference type="Gene3D" id="2.40.30.10">
    <property type="entry name" value="Translation factors"/>
    <property type="match status" value="1"/>
</dbReference>
<evidence type="ECO:0000313" key="3">
    <source>
        <dbReference type="Proteomes" id="UP000776650"/>
    </source>
</evidence>
<gene>
    <name evidence="2" type="ORF">K8V11_07190</name>
</gene>
<feature type="non-terminal residue" evidence="2">
    <location>
        <position position="1"/>
    </location>
</feature>
<dbReference type="AlphaFoldDB" id="A0A921F2W1"/>
<dbReference type="Pfam" id="PF20258">
    <property type="entry name" value="tRNA_Me_trans_C"/>
    <property type="match status" value="1"/>
</dbReference>
<name>A0A921F2W1_9ACTN</name>
<evidence type="ECO:0000313" key="2">
    <source>
        <dbReference type="EMBL" id="HJE90776.1"/>
    </source>
</evidence>
<reference evidence="2" key="2">
    <citation type="submission" date="2021-09" db="EMBL/GenBank/DDBJ databases">
        <authorList>
            <person name="Gilroy R."/>
        </authorList>
    </citation>
    <scope>NUCLEOTIDE SEQUENCE</scope>
    <source>
        <strain evidence="2">ChiGjej1B1-18357</strain>
    </source>
</reference>
<dbReference type="InterPro" id="IPR046885">
    <property type="entry name" value="MnmA-like_C"/>
</dbReference>
<sequence>RYVTSIDAESGTVTVGGSEYLTVDGLVADRPYWLADDTIREIDCEVQVRAHGNVVPARLVRVDGADGEEFHLDLGEPLRGVAPGQAAVIYRPDAAHGDRVLGSATIRDTRSVAVSA</sequence>
<proteinExistence type="predicted"/>